<dbReference type="EMBL" id="JBAMIC010000002">
    <property type="protein sequence ID" value="KAK7111112.1"/>
    <property type="molecule type" value="Genomic_DNA"/>
</dbReference>
<dbReference type="Gene3D" id="6.20.200.20">
    <property type="match status" value="4"/>
</dbReference>
<accession>A0AAN9BSR7</accession>
<keyword evidence="3" id="KW-1185">Reference proteome</keyword>
<reference evidence="2 3" key="1">
    <citation type="submission" date="2024-02" db="EMBL/GenBank/DDBJ databases">
        <title>Chromosome-scale genome assembly of the rough periwinkle Littorina saxatilis.</title>
        <authorList>
            <person name="De Jode A."/>
            <person name="Faria R."/>
            <person name="Formenti G."/>
            <person name="Sims Y."/>
            <person name="Smith T.P."/>
            <person name="Tracey A."/>
            <person name="Wood J.M.D."/>
            <person name="Zagrodzka Z.B."/>
            <person name="Johannesson K."/>
            <person name="Butlin R.K."/>
            <person name="Leder E.H."/>
        </authorList>
    </citation>
    <scope>NUCLEOTIDE SEQUENCE [LARGE SCALE GENOMIC DNA]</scope>
    <source>
        <strain evidence="2">Snail1</strain>
        <tissue evidence="2">Muscle</tissue>
    </source>
</reference>
<proteinExistence type="predicted"/>
<feature type="domain" description="VWFC" evidence="1">
    <location>
        <begin position="304"/>
        <end position="364"/>
    </location>
</feature>
<dbReference type="Pfam" id="PF00093">
    <property type="entry name" value="VWC"/>
    <property type="match status" value="6"/>
</dbReference>
<dbReference type="Gene3D" id="2.10.70.10">
    <property type="entry name" value="Complement Module, domain 1"/>
    <property type="match status" value="1"/>
</dbReference>
<dbReference type="InterPro" id="IPR006212">
    <property type="entry name" value="Furin_repeat"/>
</dbReference>
<comment type="caution">
    <text evidence="2">The sequence shown here is derived from an EMBL/GenBank/DDBJ whole genome shotgun (WGS) entry which is preliminary data.</text>
</comment>
<dbReference type="SUPFAM" id="SSF57603">
    <property type="entry name" value="FnI-like domain"/>
    <property type="match status" value="5"/>
</dbReference>
<dbReference type="InterPro" id="IPR009030">
    <property type="entry name" value="Growth_fac_rcpt_cys_sf"/>
</dbReference>
<dbReference type="InterPro" id="IPR052624">
    <property type="entry name" value="CRIM1"/>
</dbReference>
<dbReference type="AlphaFoldDB" id="A0AAN9BSR7"/>
<dbReference type="Proteomes" id="UP001374579">
    <property type="component" value="Unassembled WGS sequence"/>
</dbReference>
<dbReference type="PROSITE" id="PS01208">
    <property type="entry name" value="VWFC_1"/>
    <property type="match status" value="4"/>
</dbReference>
<evidence type="ECO:0000259" key="1">
    <source>
        <dbReference type="PROSITE" id="PS50184"/>
    </source>
</evidence>
<feature type="domain" description="VWFC" evidence="1">
    <location>
        <begin position="239"/>
        <end position="300"/>
    </location>
</feature>
<organism evidence="2 3">
    <name type="scientific">Littorina saxatilis</name>
    <dbReference type="NCBI Taxonomy" id="31220"/>
    <lineage>
        <taxon>Eukaryota</taxon>
        <taxon>Metazoa</taxon>
        <taxon>Spiralia</taxon>
        <taxon>Lophotrochozoa</taxon>
        <taxon>Mollusca</taxon>
        <taxon>Gastropoda</taxon>
        <taxon>Caenogastropoda</taxon>
        <taxon>Littorinimorpha</taxon>
        <taxon>Littorinoidea</taxon>
        <taxon>Littorinidae</taxon>
        <taxon>Littorina</taxon>
    </lineage>
</organism>
<dbReference type="Gene3D" id="2.10.220.10">
    <property type="entry name" value="Hormone Receptor, Insulin-like Growth Factor Receptor 1, Chain A, domain 2"/>
    <property type="match status" value="1"/>
</dbReference>
<evidence type="ECO:0000313" key="3">
    <source>
        <dbReference type="Proteomes" id="UP001374579"/>
    </source>
</evidence>
<feature type="domain" description="VWFC" evidence="1">
    <location>
        <begin position="367"/>
        <end position="425"/>
    </location>
</feature>
<dbReference type="SUPFAM" id="SSF57184">
    <property type="entry name" value="Growth factor receptor domain"/>
    <property type="match status" value="1"/>
</dbReference>
<protein>
    <recommendedName>
        <fullName evidence="1">VWFC domain-containing protein</fullName>
    </recommendedName>
</protein>
<name>A0AAN9BSR7_9CAEN</name>
<feature type="domain" description="VWFC" evidence="1">
    <location>
        <begin position="112"/>
        <end position="172"/>
    </location>
</feature>
<dbReference type="SMART" id="SM00214">
    <property type="entry name" value="VWC"/>
    <property type="match status" value="6"/>
</dbReference>
<gene>
    <name evidence="2" type="ORF">V1264_010798</name>
</gene>
<dbReference type="InterPro" id="IPR001007">
    <property type="entry name" value="VWF_dom"/>
</dbReference>
<evidence type="ECO:0000313" key="2">
    <source>
        <dbReference type="EMBL" id="KAK7111112.1"/>
    </source>
</evidence>
<feature type="domain" description="VWFC" evidence="1">
    <location>
        <begin position="46"/>
        <end position="108"/>
    </location>
</feature>
<sequence length="551" mass="61023">MENDVTGRRQHNMVVHTPKVSTRWTHGVLVFFFFFAFCLLTTQVTGDCLHDGQRYSNQSIWQLTRCKVCTCDDPVPVCQNMHCRDPRCDYSSGQQLQVVDDECCPVCVDMGRPCLFQGQPVPDKTSWTPSHCVTCACDDGEVRCSRMTCPPVTCKPGQVSQSLPGQCCPRCLPSGRPCRDEEGSRREDGSEWSPLPCVLCVCRDGHSKCLPRQCPRPNCPQEDVVAPGPGECCSRCKSQQCNHHGQVYQDGEVWKTDTCTTCLCHSGAVHCKTHLCQRAPPCQQDEMAVSKPDQCCPQCLQKEGACEMESIRRFHRDIWNISDCEYCMCHHGDVQCRTLVCPSVQCAQEEVLVQPIGKCCPECITPSVCRHEDQTFQEGSTWDADACTVCTCIEGQVRCYHKACPLCPDGQSRVTRQGQCCGHCEPVQCSPACRSCVPGDSNHCTQCRDAGRLLQTGRCVDQCQDGYYPVANNTCLACHSTCKACIDGTKYHCTSCPPASLIKDGQCVSHCGSGYFLRNGQCLGKASVIFLYHDFIIPLLANSSRFRLVGS</sequence>
<dbReference type="PANTHER" id="PTHR46439">
    <property type="entry name" value="CYSTEINE-RICH MOTOR NEURON 1 PROTEIN"/>
    <property type="match status" value="1"/>
</dbReference>
<dbReference type="SMART" id="SM00215">
    <property type="entry name" value="VWC_out"/>
    <property type="match status" value="3"/>
</dbReference>
<dbReference type="PROSITE" id="PS50184">
    <property type="entry name" value="VWFC_2"/>
    <property type="match status" value="6"/>
</dbReference>
<feature type="domain" description="VWFC" evidence="1">
    <location>
        <begin position="176"/>
        <end position="237"/>
    </location>
</feature>
<dbReference type="SMART" id="SM00261">
    <property type="entry name" value="FU"/>
    <property type="match status" value="2"/>
</dbReference>
<dbReference type="CDD" id="cd00064">
    <property type="entry name" value="FU"/>
    <property type="match status" value="1"/>
</dbReference>